<reference evidence="1" key="1">
    <citation type="submission" date="2018-02" db="EMBL/GenBank/DDBJ databases">
        <title>Rhizophora mucronata_Transcriptome.</title>
        <authorList>
            <person name="Meera S.P."/>
            <person name="Sreeshan A."/>
            <person name="Augustine A."/>
        </authorList>
    </citation>
    <scope>NUCLEOTIDE SEQUENCE</scope>
    <source>
        <tissue evidence="1">Leaf</tissue>
    </source>
</reference>
<accession>A0A2P2NZQ6</accession>
<protein>
    <submittedName>
        <fullName evidence="1">Uncharacterized protein</fullName>
    </submittedName>
</protein>
<organism evidence="1">
    <name type="scientific">Rhizophora mucronata</name>
    <name type="common">Asiatic mangrove</name>
    <dbReference type="NCBI Taxonomy" id="61149"/>
    <lineage>
        <taxon>Eukaryota</taxon>
        <taxon>Viridiplantae</taxon>
        <taxon>Streptophyta</taxon>
        <taxon>Embryophyta</taxon>
        <taxon>Tracheophyta</taxon>
        <taxon>Spermatophyta</taxon>
        <taxon>Magnoliopsida</taxon>
        <taxon>eudicotyledons</taxon>
        <taxon>Gunneridae</taxon>
        <taxon>Pentapetalae</taxon>
        <taxon>rosids</taxon>
        <taxon>fabids</taxon>
        <taxon>Malpighiales</taxon>
        <taxon>Rhizophoraceae</taxon>
        <taxon>Rhizophora</taxon>
    </lineage>
</organism>
<proteinExistence type="predicted"/>
<name>A0A2P2NZQ6_RHIMU</name>
<evidence type="ECO:0000313" key="1">
    <source>
        <dbReference type="EMBL" id="MBX47986.1"/>
    </source>
</evidence>
<dbReference type="AlphaFoldDB" id="A0A2P2NZQ6"/>
<dbReference type="EMBL" id="GGEC01067502">
    <property type="protein sequence ID" value="MBX47986.1"/>
    <property type="molecule type" value="Transcribed_RNA"/>
</dbReference>
<sequence>MFIYDLHSVCMLKLPCCLRRALFIPLPYLHSLYVP</sequence>